<dbReference type="KEGG" id="plen:EIM92_19440"/>
<dbReference type="InterPro" id="IPR032816">
    <property type="entry name" value="VTT_dom"/>
</dbReference>
<keyword evidence="5" id="KW-1185">Reference proteome</keyword>
<evidence type="ECO:0000313" key="4">
    <source>
        <dbReference type="EMBL" id="AZK48072.1"/>
    </source>
</evidence>
<sequence length="210" mass="24566">MNVLEWIELMFKQYGYLVLLIGLPIDFIALPLPPGQTTLTFTGYLAYKGVFQWIPAMAVAFVGAAIGVTVTYFIGYKVGAPLIDRYGKWIFIKPSQIEKTRRTYDKYGNKMLLLSFFVPGVRQFFGYFVGIIRIPFRTFAIYAYTGAAFWVFVFVSIGYVFGEQWQHIFELVENYLKYICTGIGALLIFWFIWKWRRLRLKETRREKELG</sequence>
<dbReference type="PANTHER" id="PTHR42709:SF9">
    <property type="entry name" value="ALKALINE PHOSPHATASE LIKE PROTEIN"/>
    <property type="match status" value="1"/>
</dbReference>
<keyword evidence="2" id="KW-1133">Transmembrane helix</keyword>
<dbReference type="EMBL" id="CP034248">
    <property type="protein sequence ID" value="AZK48072.1"/>
    <property type="molecule type" value="Genomic_DNA"/>
</dbReference>
<dbReference type="Proteomes" id="UP000273145">
    <property type="component" value="Chromosome"/>
</dbReference>
<protein>
    <submittedName>
        <fullName evidence="4">DedA family protein</fullName>
    </submittedName>
</protein>
<keyword evidence="2" id="KW-0472">Membrane</keyword>
<feature type="transmembrane region" description="Helical" evidence="2">
    <location>
        <begin position="139"/>
        <end position="162"/>
    </location>
</feature>
<evidence type="ECO:0000256" key="2">
    <source>
        <dbReference type="SAM" id="Phobius"/>
    </source>
</evidence>
<evidence type="ECO:0000259" key="3">
    <source>
        <dbReference type="Pfam" id="PF09335"/>
    </source>
</evidence>
<dbReference type="OrthoDB" id="9782291at2"/>
<keyword evidence="2" id="KW-0812">Transmembrane</keyword>
<dbReference type="Pfam" id="PF09335">
    <property type="entry name" value="VTT_dom"/>
    <property type="match status" value="1"/>
</dbReference>
<feature type="transmembrane region" description="Helical" evidence="2">
    <location>
        <begin position="174"/>
        <end position="193"/>
    </location>
</feature>
<dbReference type="InterPro" id="IPR051311">
    <property type="entry name" value="DedA_domain"/>
</dbReference>
<dbReference type="AlphaFoldDB" id="A0A3S8RYQ6"/>
<evidence type="ECO:0000313" key="5">
    <source>
        <dbReference type="Proteomes" id="UP000273145"/>
    </source>
</evidence>
<dbReference type="GO" id="GO:0005886">
    <property type="term" value="C:plasma membrane"/>
    <property type="evidence" value="ECO:0007669"/>
    <property type="project" value="TreeGrafter"/>
</dbReference>
<feature type="domain" description="VTT" evidence="3">
    <location>
        <begin position="34"/>
        <end position="159"/>
    </location>
</feature>
<gene>
    <name evidence="4" type="ORF">EIM92_19440</name>
</gene>
<proteinExistence type="inferred from homology"/>
<feature type="transmembrane region" description="Helical" evidence="2">
    <location>
        <begin position="14"/>
        <end position="32"/>
    </location>
</feature>
<dbReference type="PANTHER" id="PTHR42709">
    <property type="entry name" value="ALKALINE PHOSPHATASE LIKE PROTEIN"/>
    <property type="match status" value="1"/>
</dbReference>
<accession>A0A3S8RYQ6</accession>
<comment type="similarity">
    <text evidence="1">Belongs to the DedA family.</text>
</comment>
<organism evidence="4 5">
    <name type="scientific">Paenibacillus lentus</name>
    <dbReference type="NCBI Taxonomy" id="1338368"/>
    <lineage>
        <taxon>Bacteria</taxon>
        <taxon>Bacillati</taxon>
        <taxon>Bacillota</taxon>
        <taxon>Bacilli</taxon>
        <taxon>Bacillales</taxon>
        <taxon>Paenibacillaceae</taxon>
        <taxon>Paenibacillus</taxon>
    </lineage>
</organism>
<dbReference type="RefSeq" id="WP_125084237.1">
    <property type="nucleotide sequence ID" value="NZ_CP034248.1"/>
</dbReference>
<reference evidence="4 5" key="1">
    <citation type="submission" date="2018-11" db="EMBL/GenBank/DDBJ databases">
        <title>Genome sequencing of Paenibacillus lentus DSM25539(T).</title>
        <authorList>
            <person name="Kook J.-K."/>
            <person name="Park S.-N."/>
            <person name="Lim Y.K."/>
        </authorList>
    </citation>
    <scope>NUCLEOTIDE SEQUENCE [LARGE SCALE GENOMIC DNA]</scope>
    <source>
        <strain evidence="4 5">DSM 25539</strain>
    </source>
</reference>
<feature type="transmembrane region" description="Helical" evidence="2">
    <location>
        <begin position="53"/>
        <end position="74"/>
    </location>
</feature>
<name>A0A3S8RYQ6_9BACL</name>
<evidence type="ECO:0000256" key="1">
    <source>
        <dbReference type="ARBA" id="ARBA00010792"/>
    </source>
</evidence>
<feature type="transmembrane region" description="Helical" evidence="2">
    <location>
        <begin position="111"/>
        <end position="132"/>
    </location>
</feature>